<dbReference type="PANTHER" id="PTHR19359">
    <property type="entry name" value="CYTOCHROME B5"/>
    <property type="match status" value="1"/>
</dbReference>
<protein>
    <recommendedName>
        <fullName evidence="6">Cytochrome b5 heme-binding domain-containing protein</fullName>
    </recommendedName>
</protein>
<dbReference type="InterPro" id="IPR001199">
    <property type="entry name" value="Cyt_B5-like_heme/steroid-bd"/>
</dbReference>
<sequence>MSCPFIHSSPATPSSSTSETEQMRTNESNFKSWAAGNLIMPDTRDSGDSAQEMNATTVVPPTSSWNMRRPVLEHCPKLTRRALRKLNRNWSLEDVREHKYCDDAWIAVDGKVYDITEHIVDHPGWDSGCAVSTVLSILAHAGSECSAEFHDIHRSYPIAYKQLAAYYIGQLE</sequence>
<evidence type="ECO:0000256" key="1">
    <source>
        <dbReference type="ARBA" id="ARBA00022617"/>
    </source>
</evidence>
<proteinExistence type="inferred from homology"/>
<keyword evidence="8" id="KW-1185">Reference proteome</keyword>
<comment type="caution">
    <text evidence="7">The sequence shown here is derived from an EMBL/GenBank/DDBJ whole genome shotgun (WGS) entry which is preliminary data.</text>
</comment>
<dbReference type="GO" id="GO:0016020">
    <property type="term" value="C:membrane"/>
    <property type="evidence" value="ECO:0007669"/>
    <property type="project" value="TreeGrafter"/>
</dbReference>
<dbReference type="PANTHER" id="PTHR19359:SF25">
    <property type="entry name" value="CYTOCHROME B5 HEME-BINDING DOMAIN-CONTAINING PROTEIN"/>
    <property type="match status" value="1"/>
</dbReference>
<dbReference type="OrthoDB" id="260519at2759"/>
<name>A0A250XM05_9CHLO</name>
<evidence type="ECO:0000313" key="7">
    <source>
        <dbReference type="EMBL" id="GAX83959.1"/>
    </source>
</evidence>
<dbReference type="AlphaFoldDB" id="A0A250XM05"/>
<keyword evidence="3" id="KW-0408">Iron</keyword>
<organism evidence="7 8">
    <name type="scientific">Chlamydomonas eustigma</name>
    <dbReference type="NCBI Taxonomy" id="1157962"/>
    <lineage>
        <taxon>Eukaryota</taxon>
        <taxon>Viridiplantae</taxon>
        <taxon>Chlorophyta</taxon>
        <taxon>core chlorophytes</taxon>
        <taxon>Chlorophyceae</taxon>
        <taxon>CS clade</taxon>
        <taxon>Chlamydomonadales</taxon>
        <taxon>Chlamydomonadaceae</taxon>
        <taxon>Chlamydomonas</taxon>
    </lineage>
</organism>
<evidence type="ECO:0000256" key="5">
    <source>
        <dbReference type="SAM" id="MobiDB-lite"/>
    </source>
</evidence>
<dbReference type="Gene3D" id="3.10.120.10">
    <property type="entry name" value="Cytochrome b5-like heme/steroid binding domain"/>
    <property type="match status" value="1"/>
</dbReference>
<comment type="similarity">
    <text evidence="4">Belongs to the cytochrome b5 family.</text>
</comment>
<dbReference type="InterPro" id="IPR036400">
    <property type="entry name" value="Cyt_B5-like_heme/steroid_sf"/>
</dbReference>
<evidence type="ECO:0000256" key="4">
    <source>
        <dbReference type="ARBA" id="ARBA00038168"/>
    </source>
</evidence>
<feature type="region of interest" description="Disordered" evidence="5">
    <location>
        <begin position="1"/>
        <end position="27"/>
    </location>
</feature>
<keyword evidence="2" id="KW-0479">Metal-binding</keyword>
<dbReference type="PROSITE" id="PS50255">
    <property type="entry name" value="CYTOCHROME_B5_2"/>
    <property type="match status" value="1"/>
</dbReference>
<accession>A0A250XM05</accession>
<gene>
    <name evidence="7" type="ORF">CEUSTIGMA_g11383.t1</name>
</gene>
<evidence type="ECO:0000256" key="2">
    <source>
        <dbReference type="ARBA" id="ARBA00022723"/>
    </source>
</evidence>
<evidence type="ECO:0000259" key="6">
    <source>
        <dbReference type="PROSITE" id="PS50255"/>
    </source>
</evidence>
<dbReference type="SUPFAM" id="SSF55856">
    <property type="entry name" value="Cytochrome b5-like heme/steroid binding domain"/>
    <property type="match status" value="1"/>
</dbReference>
<dbReference type="STRING" id="1157962.A0A250XM05"/>
<dbReference type="EMBL" id="BEGY01000112">
    <property type="protein sequence ID" value="GAX83959.1"/>
    <property type="molecule type" value="Genomic_DNA"/>
</dbReference>
<feature type="domain" description="Cytochrome b5 heme-binding" evidence="6">
    <location>
        <begin position="87"/>
        <end position="172"/>
    </location>
</feature>
<evidence type="ECO:0000313" key="8">
    <source>
        <dbReference type="Proteomes" id="UP000232323"/>
    </source>
</evidence>
<dbReference type="Proteomes" id="UP000232323">
    <property type="component" value="Unassembled WGS sequence"/>
</dbReference>
<dbReference type="Pfam" id="PF00173">
    <property type="entry name" value="Cyt-b5"/>
    <property type="match status" value="1"/>
</dbReference>
<dbReference type="InterPro" id="IPR050668">
    <property type="entry name" value="Cytochrome_b5"/>
</dbReference>
<dbReference type="GO" id="GO:0020037">
    <property type="term" value="F:heme binding"/>
    <property type="evidence" value="ECO:0007669"/>
    <property type="project" value="TreeGrafter"/>
</dbReference>
<feature type="compositionally biased region" description="Low complexity" evidence="5">
    <location>
        <begin position="8"/>
        <end position="20"/>
    </location>
</feature>
<keyword evidence="1" id="KW-0349">Heme</keyword>
<reference evidence="7 8" key="1">
    <citation type="submission" date="2017-08" db="EMBL/GenBank/DDBJ databases">
        <title>Acidophilic green algal genome provides insights into adaptation to an acidic environment.</title>
        <authorList>
            <person name="Hirooka S."/>
            <person name="Hirose Y."/>
            <person name="Kanesaki Y."/>
            <person name="Higuchi S."/>
            <person name="Fujiwara T."/>
            <person name="Onuma R."/>
            <person name="Era A."/>
            <person name="Ohbayashi R."/>
            <person name="Uzuka A."/>
            <person name="Nozaki H."/>
            <person name="Yoshikawa H."/>
            <person name="Miyagishima S.Y."/>
        </authorList>
    </citation>
    <scope>NUCLEOTIDE SEQUENCE [LARGE SCALE GENOMIC DNA]</scope>
    <source>
        <strain evidence="7 8">NIES-2499</strain>
    </source>
</reference>
<dbReference type="SMART" id="SM01117">
    <property type="entry name" value="Cyt-b5"/>
    <property type="match status" value="1"/>
</dbReference>
<evidence type="ECO:0000256" key="3">
    <source>
        <dbReference type="ARBA" id="ARBA00023004"/>
    </source>
</evidence>
<dbReference type="GO" id="GO:0046872">
    <property type="term" value="F:metal ion binding"/>
    <property type="evidence" value="ECO:0007669"/>
    <property type="project" value="UniProtKB-KW"/>
</dbReference>